<dbReference type="PANTHER" id="PTHR35024:SF4">
    <property type="entry name" value="POLYMER-FORMING CYTOSKELETAL PROTEIN"/>
    <property type="match status" value="1"/>
</dbReference>
<name>A0A9D7K003_9PROT</name>
<comment type="caution">
    <text evidence="2">The sequence shown here is derived from an EMBL/GenBank/DDBJ whole genome shotgun (WGS) entry which is preliminary data.</text>
</comment>
<accession>A0A9D7K003</accession>
<comment type="similarity">
    <text evidence="1">Belongs to the bactofilin family.</text>
</comment>
<sequence length="135" mass="14146">MFFRQSQGSKPQSKIDSLIGAGTRIEGNVTFSGGLRVDGEIKGNVSAEKGGASTLVISEQARIEGQIDVSHVVINGTVVGPVSASDSLELQPSARVTGDVEYHQLEMQQGAVVQGRLIHQTGSRTVELKLASSGN</sequence>
<organism evidence="2 3">
    <name type="scientific">Candidatus Proximibacter danicus</name>
    <dbReference type="NCBI Taxonomy" id="2954365"/>
    <lineage>
        <taxon>Bacteria</taxon>
        <taxon>Pseudomonadati</taxon>
        <taxon>Pseudomonadota</taxon>
        <taxon>Betaproteobacteria</taxon>
        <taxon>Candidatus Proximibacter</taxon>
    </lineage>
</organism>
<dbReference type="EMBL" id="JADJUC010000005">
    <property type="protein sequence ID" value="MBK8523885.1"/>
    <property type="molecule type" value="Genomic_DNA"/>
</dbReference>
<dbReference type="Pfam" id="PF04519">
    <property type="entry name" value="Bactofilin"/>
    <property type="match status" value="1"/>
</dbReference>
<proteinExistence type="inferred from homology"/>
<evidence type="ECO:0000256" key="1">
    <source>
        <dbReference type="ARBA" id="ARBA00044755"/>
    </source>
</evidence>
<protein>
    <submittedName>
        <fullName evidence="2">Polymer-forming cytoskeletal protein</fullName>
    </submittedName>
</protein>
<dbReference type="InterPro" id="IPR007607">
    <property type="entry name" value="BacA/B"/>
</dbReference>
<dbReference type="PANTHER" id="PTHR35024">
    <property type="entry name" value="HYPOTHETICAL CYTOSOLIC PROTEIN"/>
    <property type="match status" value="1"/>
</dbReference>
<gene>
    <name evidence="2" type="ORF">IPL58_07035</name>
</gene>
<dbReference type="AlphaFoldDB" id="A0A9D7K003"/>
<evidence type="ECO:0000313" key="3">
    <source>
        <dbReference type="Proteomes" id="UP000886689"/>
    </source>
</evidence>
<evidence type="ECO:0000313" key="2">
    <source>
        <dbReference type="EMBL" id="MBK8523885.1"/>
    </source>
</evidence>
<dbReference type="Proteomes" id="UP000886689">
    <property type="component" value="Unassembled WGS sequence"/>
</dbReference>
<reference evidence="2" key="1">
    <citation type="submission" date="2020-10" db="EMBL/GenBank/DDBJ databases">
        <title>Connecting structure to function with the recovery of over 1000 high-quality activated sludge metagenome-assembled genomes encoding full-length rRNA genes using long-read sequencing.</title>
        <authorList>
            <person name="Singleton C.M."/>
            <person name="Petriglieri F."/>
            <person name="Kristensen J.M."/>
            <person name="Kirkegaard R.H."/>
            <person name="Michaelsen T.Y."/>
            <person name="Andersen M.H."/>
            <person name="Karst S.M."/>
            <person name="Dueholm M.S."/>
            <person name="Nielsen P.H."/>
            <person name="Albertsen M."/>
        </authorList>
    </citation>
    <scope>NUCLEOTIDE SEQUENCE</scope>
    <source>
        <strain evidence="2">Hirt_18-Q3-R61-65_BATAC.395</strain>
    </source>
</reference>